<organism evidence="2">
    <name type="scientific">Erwinia billingiae (strain Eb661)</name>
    <dbReference type="NCBI Taxonomy" id="634500"/>
    <lineage>
        <taxon>Bacteria</taxon>
        <taxon>Pseudomonadati</taxon>
        <taxon>Pseudomonadota</taxon>
        <taxon>Gammaproteobacteria</taxon>
        <taxon>Enterobacterales</taxon>
        <taxon>Erwiniaceae</taxon>
        <taxon>Erwinia</taxon>
    </lineage>
</organism>
<dbReference type="Proteomes" id="UP000008793">
    <property type="component" value="Chromosome"/>
</dbReference>
<dbReference type="EMBL" id="FP236843">
    <property type="protein sequence ID" value="CAX61927.1"/>
    <property type="molecule type" value="Genomic_DNA"/>
</dbReference>
<evidence type="ECO:0000313" key="2">
    <source>
        <dbReference type="Proteomes" id="UP000008793"/>
    </source>
</evidence>
<name>D8ML99_ERWBE</name>
<dbReference type="eggNOG" id="ENOG502ZM36">
    <property type="taxonomic scope" value="Bacteria"/>
</dbReference>
<dbReference type="HOGENOM" id="CLU_2900000_0_0_6"/>
<gene>
    <name evidence="1" type="ordered locus">EbC_43960</name>
</gene>
<evidence type="ECO:0008006" key="3">
    <source>
        <dbReference type="Google" id="ProtNLM"/>
    </source>
</evidence>
<accession>D8ML99</accession>
<dbReference type="GeneID" id="90514313"/>
<protein>
    <recommendedName>
        <fullName evidence="3">Cellulose biosynthesis protein BcsF</fullName>
    </recommendedName>
</protein>
<sequence length="62" mass="7359">MNLSDIVQILILVVLLLLLLKPVYARWLPKKWHRLMLRLTPPRALKYEGTWRRNAATPPDKK</sequence>
<proteinExistence type="predicted"/>
<reference evidence="1 2" key="1">
    <citation type="journal article" date="2010" name="BMC Genomics">
        <title>Genome comparison of the epiphytic bacteria Erwinia billingiae and E. tasmaniensis with the pear pathogen E. pyrifoliae.</title>
        <authorList>
            <person name="Kube M."/>
            <person name="Migdoll A.M."/>
            <person name="Gehring I."/>
            <person name="Heitmann K."/>
            <person name="Mayer Y."/>
            <person name="Kuhl H."/>
            <person name="Knaust F."/>
            <person name="Geider K."/>
            <person name="Reinhardt R."/>
        </authorList>
    </citation>
    <scope>NUCLEOTIDE SEQUENCE [LARGE SCALE GENOMIC DNA]</scope>
    <source>
        <strain evidence="1 2">Eb661</strain>
    </source>
</reference>
<keyword evidence="2" id="KW-1185">Reference proteome</keyword>
<dbReference type="Pfam" id="PF11120">
    <property type="entry name" value="CBP_BcsF"/>
    <property type="match status" value="1"/>
</dbReference>
<dbReference type="STRING" id="634500.EbC_43960"/>
<evidence type="ECO:0000313" key="1">
    <source>
        <dbReference type="EMBL" id="CAX61927.1"/>
    </source>
</evidence>
<dbReference type="InterPro" id="IPR019995">
    <property type="entry name" value="Cellulose_BcsF/YhjT"/>
</dbReference>
<dbReference type="RefSeq" id="WP_013204398.1">
    <property type="nucleotide sequence ID" value="NC_014306.1"/>
</dbReference>
<dbReference type="AlphaFoldDB" id="D8ML99"/>
<dbReference type="KEGG" id="ebi:EbC_43960"/>